<dbReference type="Pfam" id="PF20789">
    <property type="entry name" value="4HBT_3C"/>
    <property type="match status" value="1"/>
</dbReference>
<comment type="similarity">
    <text evidence="1">Belongs to the C/M/P thioester hydrolase family.</text>
</comment>
<reference evidence="6" key="1">
    <citation type="submission" date="2018-05" db="EMBL/GenBank/DDBJ databases">
        <authorList>
            <person name="Lanie J.A."/>
            <person name="Ng W.-L."/>
            <person name="Kazmierczak K.M."/>
            <person name="Andrzejewski T.M."/>
            <person name="Davidsen T.M."/>
            <person name="Wayne K.J."/>
            <person name="Tettelin H."/>
            <person name="Glass J.I."/>
            <person name="Rusch D."/>
            <person name="Podicherti R."/>
            <person name="Tsui H.-C.T."/>
            <person name="Winkler M.E."/>
        </authorList>
    </citation>
    <scope>NUCLEOTIDE SEQUENCE</scope>
</reference>
<dbReference type="CDD" id="cd03445">
    <property type="entry name" value="Thioesterase_II_repeat2"/>
    <property type="match status" value="1"/>
</dbReference>
<accession>A0A381P3N0</accession>
<evidence type="ECO:0000259" key="4">
    <source>
        <dbReference type="Pfam" id="PF13622"/>
    </source>
</evidence>
<feature type="domain" description="Acyl-CoA thioesterase-like C-terminal" evidence="5">
    <location>
        <begin position="101"/>
        <end position="229"/>
    </location>
</feature>
<dbReference type="GO" id="GO:0006637">
    <property type="term" value="P:acyl-CoA metabolic process"/>
    <property type="evidence" value="ECO:0007669"/>
    <property type="project" value="InterPro"/>
</dbReference>
<dbReference type="InterPro" id="IPR049449">
    <property type="entry name" value="TesB_ACOT8-like_N"/>
</dbReference>
<keyword evidence="2" id="KW-0378">Hydrolase</keyword>
<dbReference type="GO" id="GO:0009062">
    <property type="term" value="P:fatty acid catabolic process"/>
    <property type="evidence" value="ECO:0007669"/>
    <property type="project" value="TreeGrafter"/>
</dbReference>
<sequence length="232" mass="26197">VDPERRLHSVHALFLRGGDGIQNIDYDVETIRDGRTFCQRRVTGSQNEKTIFDLTASFHTPEPSSGVISPSPPQNREKPENLPTFEECMAEVGPIFGEEWSEGPRPVEYRIEHAPWSPAGPSEDGGINFWFRARRPLQDKPETHAAILAYMSDDCVADTLLVPYGRTWGTEGTMLVSLDHAMWFHGEARADEWVYVEQWPVEASGARGLAKARMWQEDRLVASVAQEALTRF</sequence>
<dbReference type="GO" id="GO:0047617">
    <property type="term" value="F:fatty acyl-CoA hydrolase activity"/>
    <property type="evidence" value="ECO:0007669"/>
    <property type="project" value="InterPro"/>
</dbReference>
<evidence type="ECO:0000256" key="1">
    <source>
        <dbReference type="ARBA" id="ARBA00006538"/>
    </source>
</evidence>
<proteinExistence type="inferred from homology"/>
<dbReference type="AlphaFoldDB" id="A0A381P3N0"/>
<dbReference type="SUPFAM" id="SSF54637">
    <property type="entry name" value="Thioesterase/thiol ester dehydrase-isomerase"/>
    <property type="match status" value="2"/>
</dbReference>
<dbReference type="PANTHER" id="PTHR11066:SF34">
    <property type="entry name" value="ACYL-COENZYME A THIOESTERASE 8"/>
    <property type="match status" value="1"/>
</dbReference>
<evidence type="ECO:0000313" key="6">
    <source>
        <dbReference type="EMBL" id="SUZ61047.1"/>
    </source>
</evidence>
<gene>
    <name evidence="6" type="ORF">METZ01_LOCUS13901</name>
</gene>
<feature type="domain" description="Acyl-CoA thioesterase-like N-terminal HotDog" evidence="4">
    <location>
        <begin position="3"/>
        <end position="59"/>
    </location>
</feature>
<evidence type="ECO:0008006" key="7">
    <source>
        <dbReference type="Google" id="ProtNLM"/>
    </source>
</evidence>
<feature type="non-terminal residue" evidence="6">
    <location>
        <position position="1"/>
    </location>
</feature>
<organism evidence="6">
    <name type="scientific">marine metagenome</name>
    <dbReference type="NCBI Taxonomy" id="408172"/>
    <lineage>
        <taxon>unclassified sequences</taxon>
        <taxon>metagenomes</taxon>
        <taxon>ecological metagenomes</taxon>
    </lineage>
</organism>
<dbReference type="EMBL" id="UINC01000777">
    <property type="protein sequence ID" value="SUZ61047.1"/>
    <property type="molecule type" value="Genomic_DNA"/>
</dbReference>
<evidence type="ECO:0000256" key="2">
    <source>
        <dbReference type="ARBA" id="ARBA00022801"/>
    </source>
</evidence>
<evidence type="ECO:0000259" key="5">
    <source>
        <dbReference type="Pfam" id="PF20789"/>
    </source>
</evidence>
<name>A0A381P3N0_9ZZZZ</name>
<dbReference type="Gene3D" id="2.40.160.210">
    <property type="entry name" value="Acyl-CoA thioesterase, double hotdog domain"/>
    <property type="match status" value="1"/>
</dbReference>
<dbReference type="GO" id="GO:0005782">
    <property type="term" value="C:peroxisomal matrix"/>
    <property type="evidence" value="ECO:0007669"/>
    <property type="project" value="UniProtKB-SubCell"/>
</dbReference>
<dbReference type="PANTHER" id="PTHR11066">
    <property type="entry name" value="ACYL-COA THIOESTERASE"/>
    <property type="match status" value="1"/>
</dbReference>
<dbReference type="Pfam" id="PF13622">
    <property type="entry name" value="4HBT_3"/>
    <property type="match status" value="1"/>
</dbReference>
<dbReference type="InterPro" id="IPR003703">
    <property type="entry name" value="Acyl_CoA_thio"/>
</dbReference>
<dbReference type="InterPro" id="IPR049450">
    <property type="entry name" value="ACOT8-like_C"/>
</dbReference>
<protein>
    <recommendedName>
        <fullName evidence="7">Acyl-CoA thioesterase II domain-containing protein</fullName>
    </recommendedName>
</protein>
<dbReference type="InterPro" id="IPR029069">
    <property type="entry name" value="HotDog_dom_sf"/>
</dbReference>
<dbReference type="InterPro" id="IPR042171">
    <property type="entry name" value="Acyl-CoA_hotdog"/>
</dbReference>
<dbReference type="CDD" id="cd03444">
    <property type="entry name" value="Thioesterase_II_repeat1"/>
    <property type="match status" value="1"/>
</dbReference>
<feature type="region of interest" description="Disordered" evidence="3">
    <location>
        <begin position="57"/>
        <end position="79"/>
    </location>
</feature>
<evidence type="ECO:0000256" key="3">
    <source>
        <dbReference type="SAM" id="MobiDB-lite"/>
    </source>
</evidence>